<reference evidence="3" key="1">
    <citation type="journal article" date="2016" name="Insect Biochem. Mol. Biol.">
        <title>Multifaceted biological insights from a draft genome sequence of the tobacco hornworm moth, Manduca sexta.</title>
        <authorList>
            <person name="Kanost M.R."/>
            <person name="Arrese E.L."/>
            <person name="Cao X."/>
            <person name="Chen Y.R."/>
            <person name="Chellapilla S."/>
            <person name="Goldsmith M.R."/>
            <person name="Grosse-Wilde E."/>
            <person name="Heckel D.G."/>
            <person name="Herndon N."/>
            <person name="Jiang H."/>
            <person name="Papanicolaou A."/>
            <person name="Qu J."/>
            <person name="Soulages J.L."/>
            <person name="Vogel H."/>
            <person name="Walters J."/>
            <person name="Waterhouse R.M."/>
            <person name="Ahn S.J."/>
            <person name="Almeida F.C."/>
            <person name="An C."/>
            <person name="Aqrawi P."/>
            <person name="Bretschneider A."/>
            <person name="Bryant W.B."/>
            <person name="Bucks S."/>
            <person name="Chao H."/>
            <person name="Chevignon G."/>
            <person name="Christen J.M."/>
            <person name="Clarke D.F."/>
            <person name="Dittmer N.T."/>
            <person name="Ferguson L.C.F."/>
            <person name="Garavelou S."/>
            <person name="Gordon K.H.J."/>
            <person name="Gunaratna R.T."/>
            <person name="Han Y."/>
            <person name="Hauser F."/>
            <person name="He Y."/>
            <person name="Heidel-Fischer H."/>
            <person name="Hirsh A."/>
            <person name="Hu Y."/>
            <person name="Jiang H."/>
            <person name="Kalra D."/>
            <person name="Klinner C."/>
            <person name="Konig C."/>
            <person name="Kovar C."/>
            <person name="Kroll A.R."/>
            <person name="Kuwar S.S."/>
            <person name="Lee S.L."/>
            <person name="Lehman R."/>
            <person name="Li K."/>
            <person name="Li Z."/>
            <person name="Liang H."/>
            <person name="Lovelace S."/>
            <person name="Lu Z."/>
            <person name="Mansfield J.H."/>
            <person name="McCulloch K.J."/>
            <person name="Mathew T."/>
            <person name="Morton B."/>
            <person name="Muzny D.M."/>
            <person name="Neunemann D."/>
            <person name="Ongeri F."/>
            <person name="Pauchet Y."/>
            <person name="Pu L.L."/>
            <person name="Pyrousis I."/>
            <person name="Rao X.J."/>
            <person name="Redding A."/>
            <person name="Roesel C."/>
            <person name="Sanchez-Gracia A."/>
            <person name="Schaack S."/>
            <person name="Shukla A."/>
            <person name="Tetreau G."/>
            <person name="Wang Y."/>
            <person name="Xiong G.H."/>
            <person name="Traut W."/>
            <person name="Walsh T.K."/>
            <person name="Worley K.C."/>
            <person name="Wu D."/>
            <person name="Wu W."/>
            <person name="Wu Y.Q."/>
            <person name="Zhang X."/>
            <person name="Zou Z."/>
            <person name="Zucker H."/>
            <person name="Briscoe A.D."/>
            <person name="Burmester T."/>
            <person name="Clem R.J."/>
            <person name="Feyereisen R."/>
            <person name="Grimmelikhuijzen C.J.P."/>
            <person name="Hamodrakas S.J."/>
            <person name="Hansson B.S."/>
            <person name="Huguet E."/>
            <person name="Jermiin L.S."/>
            <person name="Lan Q."/>
            <person name="Lehman H.K."/>
            <person name="Lorenzen M."/>
            <person name="Merzendorfer H."/>
            <person name="Michalopoulos I."/>
            <person name="Morton D.B."/>
            <person name="Muthukrishnan S."/>
            <person name="Oakeshott J.G."/>
            <person name="Palmer W."/>
            <person name="Park Y."/>
            <person name="Passarelli A.L."/>
            <person name="Rozas J."/>
            <person name="Schwartz L.M."/>
            <person name="Smith W."/>
            <person name="Southgate A."/>
            <person name="Vilcinskas A."/>
            <person name="Vogt R."/>
            <person name="Wang P."/>
            <person name="Werren J."/>
            <person name="Yu X.Q."/>
            <person name="Zhou J.J."/>
            <person name="Brown S.J."/>
            <person name="Scherer S.E."/>
            <person name="Richards S."/>
            <person name="Blissard G.W."/>
        </authorList>
    </citation>
    <scope>NUCLEOTIDE SEQUENCE</scope>
</reference>
<dbReference type="GO" id="GO:0038202">
    <property type="term" value="P:TORC1 signaling"/>
    <property type="evidence" value="ECO:0007669"/>
    <property type="project" value="TreeGrafter"/>
</dbReference>
<dbReference type="AlphaFoldDB" id="A0A921ZIQ8"/>
<evidence type="ECO:0000256" key="2">
    <source>
        <dbReference type="SAM" id="SignalP"/>
    </source>
</evidence>
<name>A0A921ZIQ8_MANSE</name>
<feature type="region of interest" description="Disordered" evidence="1">
    <location>
        <begin position="112"/>
        <end position="200"/>
    </location>
</feature>
<feature type="compositionally biased region" description="Basic and acidic residues" evidence="1">
    <location>
        <begin position="166"/>
        <end position="184"/>
    </location>
</feature>
<accession>A0A921ZIQ8</accession>
<keyword evidence="2" id="KW-0732">Signal</keyword>
<dbReference type="GO" id="GO:0009267">
    <property type="term" value="P:cellular response to starvation"/>
    <property type="evidence" value="ECO:0007669"/>
    <property type="project" value="TreeGrafter"/>
</dbReference>
<evidence type="ECO:0000313" key="4">
    <source>
        <dbReference type="Proteomes" id="UP000791440"/>
    </source>
</evidence>
<dbReference type="GO" id="GO:0010506">
    <property type="term" value="P:regulation of autophagy"/>
    <property type="evidence" value="ECO:0007669"/>
    <property type="project" value="TreeGrafter"/>
</dbReference>
<reference evidence="3" key="2">
    <citation type="submission" date="2020-12" db="EMBL/GenBank/DDBJ databases">
        <authorList>
            <person name="Kanost M."/>
        </authorList>
    </citation>
    <scope>NUCLEOTIDE SEQUENCE</scope>
</reference>
<feature type="compositionally biased region" description="Low complexity" evidence="1">
    <location>
        <begin position="118"/>
        <end position="127"/>
    </location>
</feature>
<evidence type="ECO:0000256" key="1">
    <source>
        <dbReference type="SAM" id="MobiDB-lite"/>
    </source>
</evidence>
<dbReference type="GO" id="GO:0030674">
    <property type="term" value="F:protein-macromolecule adaptor activity"/>
    <property type="evidence" value="ECO:0007669"/>
    <property type="project" value="TreeGrafter"/>
</dbReference>
<comment type="caution">
    <text evidence="3">The sequence shown here is derived from an EMBL/GenBank/DDBJ whole genome shotgun (WGS) entry which is preliminary data.</text>
</comment>
<dbReference type="GO" id="GO:0071230">
    <property type="term" value="P:cellular response to amino acid stimulus"/>
    <property type="evidence" value="ECO:0007669"/>
    <property type="project" value="TreeGrafter"/>
</dbReference>
<dbReference type="EMBL" id="JH668579">
    <property type="protein sequence ID" value="KAG6458320.1"/>
    <property type="molecule type" value="Genomic_DNA"/>
</dbReference>
<dbReference type="SMART" id="SM00320">
    <property type="entry name" value="WD40"/>
    <property type="match status" value="2"/>
</dbReference>
<dbReference type="GO" id="GO:0005737">
    <property type="term" value="C:cytoplasm"/>
    <property type="evidence" value="ECO:0007669"/>
    <property type="project" value="TreeGrafter"/>
</dbReference>
<proteinExistence type="predicted"/>
<sequence>MLAALQWLVLIFEQHFIAVYIQERIRRSDRESRRSGHVESGQDALATGARGAAHTTLARSAAALALPSIGFGSVYMKLWNTLSLMSREPHPQVSQMATDIINYISNQVDSVGRELESARSSGSSSSLPPSPNTRVHHHHEHTKTLPTPGHRRGKSGLPHTISEESVANRDRDRDSTSERDRTRDSTSSNSSQPTKKPIVSTQFVEWASSMFARGEEEGGGVCAGVGDADAASVAAAASTSASASAAADVESRAHHQRVWRRARNRSLRRDAAAMSRSRVARLETQVFNSRCPLPPAVVVFHPYEQHVAVASKENFGIWDWGTGAKVCGGSWRRSWGRISALAYLNAHERALPALLAAWRALDVRPAPDYRPPPAQPIYMSGGGGTYSAPPPGVQLRWSAWRRSLALAGPAPALRVWDAHQELHCLDIPTGCEAAATSLWRGGEWLGGGGGAEGESWAWQVVCGFGDGSVRAWDERAPAAAALSLHHHAAPVLCAALRSDRPALITGCMNGEVRLYDTRKPSAVVEEVRAPGPLAAIDLHPLCNLLACGSVNQCISIYDLKGLLLNTIKFHEGFMGARIGPMRDGRGLEGLDGVGVRVGGAAVTLAVQPRAAAALPPVTAPPLLPYRTLQVSGCVREELRDGACTARGRGGASHARDTALNNYTQVFIEMSRVPRFIQKSRQYLHYVVLLIFLYTKLRIQSYEITRDIYRLITDN</sequence>
<dbReference type="GO" id="GO:0031931">
    <property type="term" value="C:TORC1 complex"/>
    <property type="evidence" value="ECO:0007669"/>
    <property type="project" value="InterPro"/>
</dbReference>
<feature type="signal peptide" evidence="2">
    <location>
        <begin position="1"/>
        <end position="18"/>
    </location>
</feature>
<protein>
    <submittedName>
        <fullName evidence="3">Uncharacterized protein</fullName>
    </submittedName>
</protein>
<dbReference type="PANTHER" id="PTHR12848">
    <property type="entry name" value="REGULATORY-ASSOCIATED PROTEIN OF MTOR"/>
    <property type="match status" value="1"/>
</dbReference>
<dbReference type="InterPro" id="IPR004083">
    <property type="entry name" value="Raptor"/>
</dbReference>
<dbReference type="GO" id="GO:0030307">
    <property type="term" value="P:positive regulation of cell growth"/>
    <property type="evidence" value="ECO:0007669"/>
    <property type="project" value="TreeGrafter"/>
</dbReference>
<evidence type="ECO:0000313" key="3">
    <source>
        <dbReference type="EMBL" id="KAG6458320.1"/>
    </source>
</evidence>
<dbReference type="PANTHER" id="PTHR12848:SF16">
    <property type="entry name" value="REGULATORY-ASSOCIATED PROTEIN OF MTOR"/>
    <property type="match status" value="1"/>
</dbReference>
<gene>
    <name evidence="3" type="ORF">O3G_MSEX010798</name>
</gene>
<organism evidence="3 4">
    <name type="scientific">Manduca sexta</name>
    <name type="common">Tobacco hawkmoth</name>
    <name type="synonym">Tobacco hornworm</name>
    <dbReference type="NCBI Taxonomy" id="7130"/>
    <lineage>
        <taxon>Eukaryota</taxon>
        <taxon>Metazoa</taxon>
        <taxon>Ecdysozoa</taxon>
        <taxon>Arthropoda</taxon>
        <taxon>Hexapoda</taxon>
        <taxon>Insecta</taxon>
        <taxon>Pterygota</taxon>
        <taxon>Neoptera</taxon>
        <taxon>Endopterygota</taxon>
        <taxon>Lepidoptera</taxon>
        <taxon>Glossata</taxon>
        <taxon>Ditrysia</taxon>
        <taxon>Bombycoidea</taxon>
        <taxon>Sphingidae</taxon>
        <taxon>Sphinginae</taxon>
        <taxon>Sphingini</taxon>
        <taxon>Manduca</taxon>
    </lineage>
</organism>
<dbReference type="InterPro" id="IPR001680">
    <property type="entry name" value="WD40_rpt"/>
</dbReference>
<keyword evidence="4" id="KW-1185">Reference proteome</keyword>
<feature type="chain" id="PRO_5037586812" evidence="2">
    <location>
        <begin position="19"/>
        <end position="714"/>
    </location>
</feature>
<dbReference type="Proteomes" id="UP000791440">
    <property type="component" value="Unassembled WGS sequence"/>
</dbReference>
<dbReference type="Pfam" id="PF00400">
    <property type="entry name" value="WD40"/>
    <property type="match status" value="1"/>
</dbReference>